<evidence type="ECO:0000256" key="3">
    <source>
        <dbReference type="SAM" id="SignalP"/>
    </source>
</evidence>
<feature type="signal peptide" evidence="3">
    <location>
        <begin position="1"/>
        <end position="21"/>
    </location>
</feature>
<evidence type="ECO:0000256" key="2">
    <source>
        <dbReference type="SAM" id="Phobius"/>
    </source>
</evidence>
<keyword evidence="2" id="KW-0472">Membrane</keyword>
<keyword evidence="2" id="KW-1133">Transmembrane helix</keyword>
<evidence type="ECO:0000256" key="1">
    <source>
        <dbReference type="SAM" id="MobiDB-lite"/>
    </source>
</evidence>
<keyword evidence="2" id="KW-0812">Transmembrane</keyword>
<evidence type="ECO:0000313" key="4">
    <source>
        <dbReference type="EMBL" id="KAF2709041.1"/>
    </source>
</evidence>
<evidence type="ECO:0000313" key="5">
    <source>
        <dbReference type="Proteomes" id="UP000799428"/>
    </source>
</evidence>
<proteinExistence type="predicted"/>
<dbReference type="EMBL" id="MU005771">
    <property type="protein sequence ID" value="KAF2709041.1"/>
    <property type="molecule type" value="Genomic_DNA"/>
</dbReference>
<keyword evidence="3" id="KW-0732">Signal</keyword>
<dbReference type="Proteomes" id="UP000799428">
    <property type="component" value="Unassembled WGS sequence"/>
</dbReference>
<sequence length="292" mass="30837">MRLAIRAAISIALSHLQLALAADICYNKDGVQYNNAFPCKPDADASGCCDFGWVCLSNGLCQPGPEATNNGFVDYYRPDGCTDPTWSNPACFSACNKFQGNGLEPCGSGTFCCYDMQGCDCTASNSTLLTLGAATIITTISLTSPTPSPSSTPVSTLASTTSAATTSSSTSNTPAPISPEEASAPSTTEAASSSGFNGTTVGAGIGIGLGVPIIALTIILVIVIKRSRRGGIYHRARDENEEKHEMEVPHVVHEISEGYYSPAQKRAEQLRLPHELDINQSRQLTPGWGWHR</sequence>
<organism evidence="4 5">
    <name type="scientific">Pleomassaria siparia CBS 279.74</name>
    <dbReference type="NCBI Taxonomy" id="1314801"/>
    <lineage>
        <taxon>Eukaryota</taxon>
        <taxon>Fungi</taxon>
        <taxon>Dikarya</taxon>
        <taxon>Ascomycota</taxon>
        <taxon>Pezizomycotina</taxon>
        <taxon>Dothideomycetes</taxon>
        <taxon>Pleosporomycetidae</taxon>
        <taxon>Pleosporales</taxon>
        <taxon>Pleomassariaceae</taxon>
        <taxon>Pleomassaria</taxon>
    </lineage>
</organism>
<feature type="chain" id="PRO_5026185917" description="Mid2 domain-containing protein" evidence="3">
    <location>
        <begin position="22"/>
        <end position="292"/>
    </location>
</feature>
<reference evidence="4" key="1">
    <citation type="journal article" date="2020" name="Stud. Mycol.">
        <title>101 Dothideomycetes genomes: a test case for predicting lifestyles and emergence of pathogens.</title>
        <authorList>
            <person name="Haridas S."/>
            <person name="Albert R."/>
            <person name="Binder M."/>
            <person name="Bloem J."/>
            <person name="Labutti K."/>
            <person name="Salamov A."/>
            <person name="Andreopoulos B."/>
            <person name="Baker S."/>
            <person name="Barry K."/>
            <person name="Bills G."/>
            <person name="Bluhm B."/>
            <person name="Cannon C."/>
            <person name="Castanera R."/>
            <person name="Culley D."/>
            <person name="Daum C."/>
            <person name="Ezra D."/>
            <person name="Gonzalez J."/>
            <person name="Henrissat B."/>
            <person name="Kuo A."/>
            <person name="Liang C."/>
            <person name="Lipzen A."/>
            <person name="Lutzoni F."/>
            <person name="Magnuson J."/>
            <person name="Mondo S."/>
            <person name="Nolan M."/>
            <person name="Ohm R."/>
            <person name="Pangilinan J."/>
            <person name="Park H.-J."/>
            <person name="Ramirez L."/>
            <person name="Alfaro M."/>
            <person name="Sun H."/>
            <person name="Tritt A."/>
            <person name="Yoshinaga Y."/>
            <person name="Zwiers L.-H."/>
            <person name="Turgeon B."/>
            <person name="Goodwin S."/>
            <person name="Spatafora J."/>
            <person name="Crous P."/>
            <person name="Grigoriev I."/>
        </authorList>
    </citation>
    <scope>NUCLEOTIDE SEQUENCE</scope>
    <source>
        <strain evidence="4">CBS 279.74</strain>
    </source>
</reference>
<protein>
    <recommendedName>
        <fullName evidence="6">Mid2 domain-containing protein</fullName>
    </recommendedName>
</protein>
<dbReference type="AlphaFoldDB" id="A0A6G1K9C3"/>
<feature type="region of interest" description="Disordered" evidence="1">
    <location>
        <begin position="142"/>
        <end position="195"/>
    </location>
</feature>
<gene>
    <name evidence="4" type="ORF">K504DRAFT_503039</name>
</gene>
<keyword evidence="5" id="KW-1185">Reference proteome</keyword>
<name>A0A6G1K9C3_9PLEO</name>
<feature type="compositionally biased region" description="Low complexity" evidence="1">
    <location>
        <begin position="142"/>
        <end position="194"/>
    </location>
</feature>
<dbReference type="OrthoDB" id="5215637at2759"/>
<feature type="transmembrane region" description="Helical" evidence="2">
    <location>
        <begin position="201"/>
        <end position="224"/>
    </location>
</feature>
<evidence type="ECO:0008006" key="6">
    <source>
        <dbReference type="Google" id="ProtNLM"/>
    </source>
</evidence>
<accession>A0A6G1K9C3</accession>